<sequence>MVHQTKEIILQVPFPWIIRENSGDGTSNERQGSKTSTMQCGRLPSGSVADVGRDLLMRCMKIGGFSEEGVNLSCKGQWSNTVKKDFYSLALLQERLDIERITIEEMMKRDAEVILTEVIAFHIIQNNSVTSVKSHKACLTTIPSLIYKENLASSTTSKLINRALAKRNNSSQKNLKYLEHLNIIQPLKIIKTKQTFNQL</sequence>
<accession>A0A5J4V5I8</accession>
<evidence type="ECO:0000313" key="3">
    <source>
        <dbReference type="EMBL" id="KAA6378176.1"/>
    </source>
</evidence>
<feature type="region of interest" description="Disordered" evidence="1">
    <location>
        <begin position="20"/>
        <end position="41"/>
    </location>
</feature>
<feature type="compositionally biased region" description="Polar residues" evidence="1">
    <location>
        <begin position="23"/>
        <end position="39"/>
    </location>
</feature>
<name>A0A5J4V5I8_9EUKA</name>
<protein>
    <submittedName>
        <fullName evidence="3">Uncharacterized protein</fullName>
    </submittedName>
</protein>
<dbReference type="EMBL" id="SNRW01009329">
    <property type="protein sequence ID" value="KAA6378176.1"/>
    <property type="molecule type" value="Genomic_DNA"/>
</dbReference>
<dbReference type="EMBL" id="SNRW01009329">
    <property type="protein sequence ID" value="KAA6378171.1"/>
    <property type="molecule type" value="Genomic_DNA"/>
</dbReference>
<evidence type="ECO:0000256" key="1">
    <source>
        <dbReference type="SAM" id="MobiDB-lite"/>
    </source>
</evidence>
<evidence type="ECO:0000313" key="2">
    <source>
        <dbReference type="EMBL" id="KAA6378171.1"/>
    </source>
</evidence>
<gene>
    <name evidence="2" type="ORF">EZS28_026297</name>
    <name evidence="3" type="ORF">EZS28_026302</name>
</gene>
<dbReference type="Proteomes" id="UP000324800">
    <property type="component" value="Unassembled WGS sequence"/>
</dbReference>
<comment type="caution">
    <text evidence="3">The sequence shown here is derived from an EMBL/GenBank/DDBJ whole genome shotgun (WGS) entry which is preliminary data.</text>
</comment>
<reference evidence="3 4" key="1">
    <citation type="submission" date="2019-03" db="EMBL/GenBank/DDBJ databases">
        <title>Single cell metagenomics reveals metabolic interactions within the superorganism composed of flagellate Streblomastix strix and complex community of Bacteroidetes bacteria on its surface.</title>
        <authorList>
            <person name="Treitli S.C."/>
            <person name="Kolisko M."/>
            <person name="Husnik F."/>
            <person name="Keeling P."/>
            <person name="Hampl V."/>
        </authorList>
    </citation>
    <scope>NUCLEOTIDE SEQUENCE [LARGE SCALE GENOMIC DNA]</scope>
    <source>
        <strain evidence="3">ST1C</strain>
    </source>
</reference>
<proteinExistence type="predicted"/>
<dbReference type="AlphaFoldDB" id="A0A5J4V5I8"/>
<evidence type="ECO:0000313" key="4">
    <source>
        <dbReference type="Proteomes" id="UP000324800"/>
    </source>
</evidence>
<organism evidence="3 4">
    <name type="scientific">Streblomastix strix</name>
    <dbReference type="NCBI Taxonomy" id="222440"/>
    <lineage>
        <taxon>Eukaryota</taxon>
        <taxon>Metamonada</taxon>
        <taxon>Preaxostyla</taxon>
        <taxon>Oxymonadida</taxon>
        <taxon>Streblomastigidae</taxon>
        <taxon>Streblomastix</taxon>
    </lineage>
</organism>